<dbReference type="RefSeq" id="WP_053428424.1">
    <property type="nucleotide sequence ID" value="NZ_LGUE01000004.1"/>
</dbReference>
<name>A0A0M0G5K4_9BACI</name>
<dbReference type="EMBL" id="LGUE01000004">
    <property type="protein sequence ID" value="KON84822.1"/>
    <property type="molecule type" value="Genomic_DNA"/>
</dbReference>
<sequence>MNGKYIFLIIGVILFLSSSFTIWLMAREFITERKINNEFSIKSLEFVEGSGEEAYSINKLYEVVDSPPYREIPNLSASHIFITKGGKKNTVNNYTEYIKELTNQDNNSYERTYRFYSNEVLLKEYFGDSNKVRLSINNKVYNTFQKDINLSDSVTLRYGNIGVSLKTNNKDSTEELVIVQKISTNSWELISIDKEGEVLITRIDSINKLRKNPELVKVINYSGASSEAIGYHTQLTQGYPSVGFPILFPLITFIISITLIVIFFRMKIS</sequence>
<reference evidence="2" key="1">
    <citation type="submission" date="2015-07" db="EMBL/GenBank/DDBJ databases">
        <title>Fjat-14235 jcm11544.</title>
        <authorList>
            <person name="Liu B."/>
            <person name="Wang J."/>
            <person name="Zhu Y."/>
            <person name="Liu G."/>
            <person name="Chen Q."/>
            <person name="Chen Z."/>
            <person name="Lan J."/>
            <person name="Che J."/>
            <person name="Ge C."/>
            <person name="Shi H."/>
            <person name="Pan Z."/>
            <person name="Liu X."/>
        </authorList>
    </citation>
    <scope>NUCLEOTIDE SEQUENCE [LARGE SCALE GENOMIC DNA]</scope>
    <source>
        <strain evidence="2">JCM 11544</strain>
    </source>
</reference>
<organism evidence="1 2">
    <name type="scientific">Rossellomorea marisflavi</name>
    <dbReference type="NCBI Taxonomy" id="189381"/>
    <lineage>
        <taxon>Bacteria</taxon>
        <taxon>Bacillati</taxon>
        <taxon>Bacillota</taxon>
        <taxon>Bacilli</taxon>
        <taxon>Bacillales</taxon>
        <taxon>Bacillaceae</taxon>
        <taxon>Rossellomorea</taxon>
    </lineage>
</organism>
<dbReference type="OrthoDB" id="9980994at2"/>
<comment type="caution">
    <text evidence="1">The sequence shown here is derived from an EMBL/GenBank/DDBJ whole genome shotgun (WGS) entry which is preliminary data.</text>
</comment>
<dbReference type="Proteomes" id="UP000037405">
    <property type="component" value="Unassembled WGS sequence"/>
</dbReference>
<protein>
    <submittedName>
        <fullName evidence="1">Uncharacterized protein</fullName>
    </submittedName>
</protein>
<evidence type="ECO:0000313" key="2">
    <source>
        <dbReference type="Proteomes" id="UP000037405"/>
    </source>
</evidence>
<dbReference type="PATRIC" id="fig|189381.12.peg.2532"/>
<gene>
    <name evidence="1" type="ORF">AF331_12475</name>
</gene>
<proteinExistence type="predicted"/>
<evidence type="ECO:0000313" key="1">
    <source>
        <dbReference type="EMBL" id="KON84822.1"/>
    </source>
</evidence>
<accession>A0A0M0G5K4</accession>
<dbReference type="AlphaFoldDB" id="A0A0M0G5K4"/>
<keyword evidence="2" id="KW-1185">Reference proteome</keyword>